<evidence type="ECO:0000313" key="2">
    <source>
        <dbReference type="EMBL" id="OYD14772.1"/>
    </source>
</evidence>
<evidence type="ECO:0008006" key="4">
    <source>
        <dbReference type="Google" id="ProtNLM"/>
    </source>
</evidence>
<keyword evidence="1" id="KW-1133">Transmembrane helix</keyword>
<feature type="transmembrane region" description="Helical" evidence="1">
    <location>
        <begin position="119"/>
        <end position="139"/>
    </location>
</feature>
<dbReference type="Gene3D" id="1.20.120.1630">
    <property type="match status" value="1"/>
</dbReference>
<keyword evidence="1" id="KW-0812">Transmembrane</keyword>
<accession>A0A235BRE8</accession>
<organism evidence="2 3">
    <name type="scientific">candidate division WOR-3 bacterium JGI_Cruoil_03_51_56</name>
    <dbReference type="NCBI Taxonomy" id="1973747"/>
    <lineage>
        <taxon>Bacteria</taxon>
        <taxon>Bacteria division WOR-3</taxon>
    </lineage>
</organism>
<feature type="transmembrane region" description="Helical" evidence="1">
    <location>
        <begin position="21"/>
        <end position="37"/>
    </location>
</feature>
<protein>
    <recommendedName>
        <fullName evidence="4">Steroid 5-alpha reductase C-terminal domain-containing protein</fullName>
    </recommendedName>
</protein>
<feature type="transmembrane region" description="Helical" evidence="1">
    <location>
        <begin position="160"/>
        <end position="180"/>
    </location>
</feature>
<proteinExistence type="predicted"/>
<sequence length="182" mass="20190">MSSEQGSGIRIERLGRILFHWRGLVGFIGFLIVFWWSRPTVGSCLLSVPIVLVGLGLRFWAMGYIGKAARGNEIGAEKLVQGGPYRLFKLRRSSATGHPLYAGNFLLVIGTLFALRPPFVLGVVILGLFLVEYSLIAWAEERFLAGSFAEPTRDGFSFRNAATEWQTLVVMVLIYAFGFLKA</sequence>
<evidence type="ECO:0000313" key="3">
    <source>
        <dbReference type="Proteomes" id="UP000215559"/>
    </source>
</evidence>
<dbReference type="Proteomes" id="UP000215559">
    <property type="component" value="Unassembled WGS sequence"/>
</dbReference>
<name>A0A235BRE8_UNCW3</name>
<feature type="transmembrane region" description="Helical" evidence="1">
    <location>
        <begin position="43"/>
        <end position="61"/>
    </location>
</feature>
<evidence type="ECO:0000256" key="1">
    <source>
        <dbReference type="SAM" id="Phobius"/>
    </source>
</evidence>
<comment type="caution">
    <text evidence="2">The sequence shown here is derived from an EMBL/GenBank/DDBJ whole genome shotgun (WGS) entry which is preliminary data.</text>
</comment>
<dbReference type="EMBL" id="NOZP01000137">
    <property type="protein sequence ID" value="OYD14772.1"/>
    <property type="molecule type" value="Genomic_DNA"/>
</dbReference>
<dbReference type="AlphaFoldDB" id="A0A235BRE8"/>
<reference evidence="2 3" key="1">
    <citation type="submission" date="2017-07" db="EMBL/GenBank/DDBJ databases">
        <title>Recovery of genomes from metagenomes via a dereplication, aggregation, and scoring strategy.</title>
        <authorList>
            <person name="Sieber C.M."/>
            <person name="Probst A.J."/>
            <person name="Sharrar A."/>
            <person name="Thomas B.C."/>
            <person name="Hess M."/>
            <person name="Tringe S.G."/>
            <person name="Banfield J.F."/>
        </authorList>
    </citation>
    <scope>NUCLEOTIDE SEQUENCE [LARGE SCALE GENOMIC DNA]</scope>
    <source>
        <strain evidence="2">JGI_Cruoil_03_51_56</strain>
    </source>
</reference>
<keyword evidence="1" id="KW-0472">Membrane</keyword>
<gene>
    <name evidence="2" type="ORF">CH330_07630</name>
</gene>